<keyword evidence="1" id="KW-1015">Disulfide bond</keyword>
<evidence type="ECO:0008006" key="5">
    <source>
        <dbReference type="Google" id="ProtNLM"/>
    </source>
</evidence>
<evidence type="ECO:0000256" key="1">
    <source>
        <dbReference type="PIRSR" id="PIRSR002703-1"/>
    </source>
</evidence>
<sequence>MFSRVVFIIATLAGMAASATVNVVNNCSASIDPAFFPAASGGLGGFTLAPGDSHSVTLPAGYNGNAWGRTGCDDSGSCETGSCSGGINCTAPATDGATLAQFQIDIIANLDFFSPKTDDGFNIAINMAPIGCPTAPVACTDASGDGDGCDVMSTCPTGTDYTLTFC</sequence>
<name>A0A0C3S1K9_PHLG1</name>
<protein>
    <recommendedName>
        <fullName evidence="5">Osmotin thaumatin-like protein</fullName>
    </recommendedName>
</protein>
<dbReference type="PIRSF" id="PIRSF002703">
    <property type="entry name" value="Thaumatin"/>
    <property type="match status" value="1"/>
</dbReference>
<dbReference type="SUPFAM" id="SSF49870">
    <property type="entry name" value="Osmotin, thaumatin-like protein"/>
    <property type="match status" value="1"/>
</dbReference>
<evidence type="ECO:0000313" key="3">
    <source>
        <dbReference type="EMBL" id="KIP03187.1"/>
    </source>
</evidence>
<dbReference type="PROSITE" id="PS51367">
    <property type="entry name" value="THAUMATIN_2"/>
    <property type="match status" value="1"/>
</dbReference>
<reference evidence="3 4" key="1">
    <citation type="journal article" date="2014" name="PLoS Genet.">
        <title>Analysis of the Phlebiopsis gigantea genome, transcriptome and secretome provides insight into its pioneer colonization strategies of wood.</title>
        <authorList>
            <person name="Hori C."/>
            <person name="Ishida T."/>
            <person name="Igarashi K."/>
            <person name="Samejima M."/>
            <person name="Suzuki H."/>
            <person name="Master E."/>
            <person name="Ferreira P."/>
            <person name="Ruiz-Duenas F.J."/>
            <person name="Held B."/>
            <person name="Canessa P."/>
            <person name="Larrondo L.F."/>
            <person name="Schmoll M."/>
            <person name="Druzhinina I.S."/>
            <person name="Kubicek C.P."/>
            <person name="Gaskell J.A."/>
            <person name="Kersten P."/>
            <person name="St John F."/>
            <person name="Glasner J."/>
            <person name="Sabat G."/>
            <person name="Splinter BonDurant S."/>
            <person name="Syed K."/>
            <person name="Yadav J."/>
            <person name="Mgbeahuruike A.C."/>
            <person name="Kovalchuk A."/>
            <person name="Asiegbu F.O."/>
            <person name="Lackner G."/>
            <person name="Hoffmeister D."/>
            <person name="Rencoret J."/>
            <person name="Gutierrez A."/>
            <person name="Sun H."/>
            <person name="Lindquist E."/>
            <person name="Barry K."/>
            <person name="Riley R."/>
            <person name="Grigoriev I.V."/>
            <person name="Henrissat B."/>
            <person name="Kues U."/>
            <person name="Berka R.M."/>
            <person name="Martinez A.T."/>
            <person name="Covert S.F."/>
            <person name="Blanchette R.A."/>
            <person name="Cullen D."/>
        </authorList>
    </citation>
    <scope>NUCLEOTIDE SEQUENCE [LARGE SCALE GENOMIC DNA]</scope>
    <source>
        <strain evidence="3 4">11061_1 CR5-6</strain>
    </source>
</reference>
<proteinExistence type="predicted"/>
<organism evidence="3 4">
    <name type="scientific">Phlebiopsis gigantea (strain 11061_1 CR5-6)</name>
    <name type="common">White-rot fungus</name>
    <name type="synonym">Peniophora gigantea</name>
    <dbReference type="NCBI Taxonomy" id="745531"/>
    <lineage>
        <taxon>Eukaryota</taxon>
        <taxon>Fungi</taxon>
        <taxon>Dikarya</taxon>
        <taxon>Basidiomycota</taxon>
        <taxon>Agaricomycotina</taxon>
        <taxon>Agaricomycetes</taxon>
        <taxon>Polyporales</taxon>
        <taxon>Phanerochaetaceae</taxon>
        <taxon>Phlebiopsis</taxon>
    </lineage>
</organism>
<keyword evidence="4" id="KW-1185">Reference proteome</keyword>
<feature type="disulfide bond" evidence="1">
    <location>
        <begin position="83"/>
        <end position="89"/>
    </location>
</feature>
<dbReference type="Pfam" id="PF00314">
    <property type="entry name" value="Thaumatin"/>
    <property type="match status" value="1"/>
</dbReference>
<gene>
    <name evidence="3" type="ORF">PHLGIDRAFT_121817</name>
</gene>
<accession>A0A0C3S1K9</accession>
<dbReference type="AlphaFoldDB" id="A0A0C3S1K9"/>
<dbReference type="Proteomes" id="UP000053257">
    <property type="component" value="Unassembled WGS sequence"/>
</dbReference>
<dbReference type="SMART" id="SM00205">
    <property type="entry name" value="THN"/>
    <property type="match status" value="1"/>
</dbReference>
<feature type="signal peptide" evidence="2">
    <location>
        <begin position="1"/>
        <end position="18"/>
    </location>
</feature>
<feature type="disulfide bond" evidence="1">
    <location>
        <begin position="72"/>
        <end position="78"/>
    </location>
</feature>
<keyword evidence="2" id="KW-0732">Signal</keyword>
<dbReference type="InterPro" id="IPR001938">
    <property type="entry name" value="Thaumatin"/>
</dbReference>
<evidence type="ECO:0000313" key="4">
    <source>
        <dbReference type="Proteomes" id="UP000053257"/>
    </source>
</evidence>
<dbReference type="PRINTS" id="PR00347">
    <property type="entry name" value="THAUMATIN"/>
</dbReference>
<dbReference type="OrthoDB" id="430315at2759"/>
<evidence type="ECO:0000256" key="2">
    <source>
        <dbReference type="SAM" id="SignalP"/>
    </source>
</evidence>
<dbReference type="HOGENOM" id="CLU_1570687_0_0_1"/>
<dbReference type="EMBL" id="KN840629">
    <property type="protein sequence ID" value="KIP03187.1"/>
    <property type="molecule type" value="Genomic_DNA"/>
</dbReference>
<dbReference type="Gene3D" id="2.60.110.10">
    <property type="entry name" value="Thaumatin"/>
    <property type="match status" value="1"/>
</dbReference>
<dbReference type="InterPro" id="IPR037176">
    <property type="entry name" value="Osmotin/thaumatin-like_sf"/>
</dbReference>
<feature type="chain" id="PRO_5002169704" description="Osmotin thaumatin-like protein" evidence="2">
    <location>
        <begin position="19"/>
        <end position="166"/>
    </location>
</feature>
<dbReference type="PANTHER" id="PTHR31048">
    <property type="entry name" value="OS03G0233200 PROTEIN"/>
    <property type="match status" value="1"/>
</dbReference>